<dbReference type="InterPro" id="IPR005162">
    <property type="entry name" value="Retrotrans_gag_dom"/>
</dbReference>
<evidence type="ECO:0000256" key="1">
    <source>
        <dbReference type="SAM" id="MobiDB-lite"/>
    </source>
</evidence>
<feature type="domain" description="Retrotransposon gag" evidence="2">
    <location>
        <begin position="47"/>
        <end position="136"/>
    </location>
</feature>
<evidence type="ECO:0000259" key="2">
    <source>
        <dbReference type="Pfam" id="PF03732"/>
    </source>
</evidence>
<name>A0AAV1AWV5_VICFA</name>
<dbReference type="PANTHER" id="PTHR33223:SF10">
    <property type="entry name" value="AMINOTRANSFERASE-LIKE PLANT MOBILE DOMAIN-CONTAINING PROTEIN"/>
    <property type="match status" value="1"/>
</dbReference>
<feature type="compositionally biased region" description="Basic and acidic residues" evidence="1">
    <location>
        <begin position="170"/>
        <end position="181"/>
    </location>
</feature>
<sequence>MEAPIPSGMEKPPHLKEYDGVSDLVDHINRFEAMLHYHNIGGPIKCRLFPTTLRKVAMNWYKGLAPGSITSWRNLKNQFISSFTASRRHPKTEAALEAIVQRQDETLREFINCFNREAIQVPCTDHMKRYLLERGLLPGTEFRKAVGIEPPRTFDALLEKARAYMDYEEREAANRARDPRTHGSSSNPRQESIPPRRTEEKRKDDKPRDVREQRGSSGRFTEYTLLMASRKRILAECANIDIKDGGVKLPRPVPAKPGVDRSKYCQYHKSHVHLTEDCVHLKDAIETLIKGGRLAQYR</sequence>
<dbReference type="Pfam" id="PF03732">
    <property type="entry name" value="Retrotrans_gag"/>
    <property type="match status" value="1"/>
</dbReference>
<feature type="region of interest" description="Disordered" evidence="1">
    <location>
        <begin position="170"/>
        <end position="216"/>
    </location>
</feature>
<dbReference type="PANTHER" id="PTHR33223">
    <property type="entry name" value="CCHC-TYPE DOMAIN-CONTAINING PROTEIN"/>
    <property type="match status" value="1"/>
</dbReference>
<feature type="compositionally biased region" description="Basic and acidic residues" evidence="1">
    <location>
        <begin position="194"/>
        <end position="214"/>
    </location>
</feature>
<dbReference type="EMBL" id="OX451740">
    <property type="protein sequence ID" value="CAI8614960.1"/>
    <property type="molecule type" value="Genomic_DNA"/>
</dbReference>
<dbReference type="Proteomes" id="UP001157006">
    <property type="component" value="Chromosome 5"/>
</dbReference>
<reference evidence="3 4" key="1">
    <citation type="submission" date="2023-01" db="EMBL/GenBank/DDBJ databases">
        <authorList>
            <person name="Kreplak J."/>
        </authorList>
    </citation>
    <scope>NUCLEOTIDE SEQUENCE [LARGE SCALE GENOMIC DNA]</scope>
</reference>
<keyword evidence="4" id="KW-1185">Reference proteome</keyword>
<evidence type="ECO:0000313" key="4">
    <source>
        <dbReference type="Proteomes" id="UP001157006"/>
    </source>
</evidence>
<proteinExistence type="predicted"/>
<dbReference type="AlphaFoldDB" id="A0AAV1AWV5"/>
<gene>
    <name evidence="3" type="ORF">VFH_V155640</name>
</gene>
<organism evidence="3 4">
    <name type="scientific">Vicia faba</name>
    <name type="common">Broad bean</name>
    <name type="synonym">Faba vulgaris</name>
    <dbReference type="NCBI Taxonomy" id="3906"/>
    <lineage>
        <taxon>Eukaryota</taxon>
        <taxon>Viridiplantae</taxon>
        <taxon>Streptophyta</taxon>
        <taxon>Embryophyta</taxon>
        <taxon>Tracheophyta</taxon>
        <taxon>Spermatophyta</taxon>
        <taxon>Magnoliopsida</taxon>
        <taxon>eudicotyledons</taxon>
        <taxon>Gunneridae</taxon>
        <taxon>Pentapetalae</taxon>
        <taxon>rosids</taxon>
        <taxon>fabids</taxon>
        <taxon>Fabales</taxon>
        <taxon>Fabaceae</taxon>
        <taxon>Papilionoideae</taxon>
        <taxon>50 kb inversion clade</taxon>
        <taxon>NPAAA clade</taxon>
        <taxon>Hologalegina</taxon>
        <taxon>IRL clade</taxon>
        <taxon>Fabeae</taxon>
        <taxon>Vicia</taxon>
    </lineage>
</organism>
<accession>A0AAV1AWV5</accession>
<evidence type="ECO:0000313" key="3">
    <source>
        <dbReference type="EMBL" id="CAI8614960.1"/>
    </source>
</evidence>
<protein>
    <recommendedName>
        <fullName evidence="2">Retrotransposon gag domain-containing protein</fullName>
    </recommendedName>
</protein>